<evidence type="ECO:0000313" key="2">
    <source>
        <dbReference type="EMBL" id="STZ41153.1"/>
    </source>
</evidence>
<keyword evidence="1" id="KW-0732">Signal</keyword>
<dbReference type="EMBL" id="UGQM01000001">
    <property type="protein sequence ID" value="STZ41153.1"/>
    <property type="molecule type" value="Genomic_DNA"/>
</dbReference>
<accession>A0A378SEJ7</accession>
<dbReference type="RefSeq" id="WP_115326330.1">
    <property type="nucleotide sequence ID" value="NZ_JACKST010000032.1"/>
</dbReference>
<organism evidence="2 3">
    <name type="scientific">Mycolicibacterium gilvum</name>
    <dbReference type="NCBI Taxonomy" id="1804"/>
    <lineage>
        <taxon>Bacteria</taxon>
        <taxon>Bacillati</taxon>
        <taxon>Actinomycetota</taxon>
        <taxon>Actinomycetes</taxon>
        <taxon>Mycobacteriales</taxon>
        <taxon>Mycobacteriaceae</taxon>
        <taxon>Mycolicibacterium</taxon>
    </lineage>
</organism>
<feature type="chain" id="PRO_5016970136" description="Secreted protein" evidence="1">
    <location>
        <begin position="28"/>
        <end position="98"/>
    </location>
</feature>
<evidence type="ECO:0008006" key="4">
    <source>
        <dbReference type="Google" id="ProtNLM"/>
    </source>
</evidence>
<protein>
    <recommendedName>
        <fullName evidence="4">Secreted protein</fullName>
    </recommendedName>
</protein>
<dbReference type="Proteomes" id="UP000254291">
    <property type="component" value="Unassembled WGS sequence"/>
</dbReference>
<name>A0A378SEJ7_9MYCO</name>
<evidence type="ECO:0000256" key="1">
    <source>
        <dbReference type="SAM" id="SignalP"/>
    </source>
</evidence>
<dbReference type="AlphaFoldDB" id="A0A378SEJ7"/>
<reference evidence="2 3" key="1">
    <citation type="submission" date="2018-06" db="EMBL/GenBank/DDBJ databases">
        <authorList>
            <consortium name="Pathogen Informatics"/>
            <person name="Doyle S."/>
        </authorList>
    </citation>
    <scope>NUCLEOTIDE SEQUENCE [LARGE SCALE GENOMIC DNA]</scope>
    <source>
        <strain evidence="2 3">NCTC10742</strain>
    </source>
</reference>
<feature type="signal peptide" evidence="1">
    <location>
        <begin position="1"/>
        <end position="27"/>
    </location>
</feature>
<evidence type="ECO:0000313" key="3">
    <source>
        <dbReference type="Proteomes" id="UP000254291"/>
    </source>
</evidence>
<gene>
    <name evidence="2" type="ORF">NCTC10742_00355</name>
</gene>
<proteinExistence type="predicted"/>
<sequence>MNRSLFVAGVGSAAAALALGLSGVASAEPEDPAPVVDGTAAEAPSAADEVAALRAEGKSVQVIGNDNGMLANCDVVNTTEGGEANTVVMEVDCGLNYP</sequence>